<accession>A0A2U2RMD6</accession>
<gene>
    <name evidence="7" type="ORF">DEO23_06755</name>
</gene>
<evidence type="ECO:0000256" key="4">
    <source>
        <dbReference type="PROSITE-ProRule" id="PRU00335"/>
    </source>
</evidence>
<dbReference type="SUPFAM" id="SSF46689">
    <property type="entry name" value="Homeodomain-like"/>
    <property type="match status" value="1"/>
</dbReference>
<dbReference type="PROSITE" id="PS50977">
    <property type="entry name" value="HTH_TETR_2"/>
    <property type="match status" value="1"/>
</dbReference>
<dbReference type="OrthoDB" id="5242390at2"/>
<keyword evidence="2 4" id="KW-0238">DNA-binding</keyword>
<dbReference type="EMBL" id="QFKX01000002">
    <property type="protein sequence ID" value="PWH07028.1"/>
    <property type="molecule type" value="Genomic_DNA"/>
</dbReference>
<dbReference type="GO" id="GO:0000976">
    <property type="term" value="F:transcription cis-regulatory region binding"/>
    <property type="evidence" value="ECO:0007669"/>
    <property type="project" value="TreeGrafter"/>
</dbReference>
<dbReference type="InterPro" id="IPR050109">
    <property type="entry name" value="HTH-type_TetR-like_transc_reg"/>
</dbReference>
<evidence type="ECO:0000313" key="7">
    <source>
        <dbReference type="EMBL" id="PWH07028.1"/>
    </source>
</evidence>
<keyword evidence="1" id="KW-0805">Transcription regulation</keyword>
<dbReference type="InterPro" id="IPR009057">
    <property type="entry name" value="Homeodomain-like_sf"/>
</dbReference>
<dbReference type="Proteomes" id="UP000245590">
    <property type="component" value="Unassembled WGS sequence"/>
</dbReference>
<dbReference type="AlphaFoldDB" id="A0A2U2RMD6"/>
<evidence type="ECO:0000256" key="1">
    <source>
        <dbReference type="ARBA" id="ARBA00023015"/>
    </source>
</evidence>
<feature type="domain" description="HTH tetR-type" evidence="6">
    <location>
        <begin position="13"/>
        <end position="72"/>
    </location>
</feature>
<dbReference type="InterPro" id="IPR036271">
    <property type="entry name" value="Tet_transcr_reg_TetR-rel_C_sf"/>
</dbReference>
<feature type="DNA-binding region" description="H-T-H motif" evidence="4">
    <location>
        <begin position="35"/>
        <end position="54"/>
    </location>
</feature>
<dbReference type="PANTHER" id="PTHR30055:SF234">
    <property type="entry name" value="HTH-TYPE TRANSCRIPTIONAL REGULATOR BETI"/>
    <property type="match status" value="1"/>
</dbReference>
<evidence type="ECO:0000256" key="2">
    <source>
        <dbReference type="ARBA" id="ARBA00023125"/>
    </source>
</evidence>
<sequence>MATADTALRADARRNRDAVIDAAGALFAERGDDVQMGEIAQRAGLGVGTLYRHFADKQSLRAAIIGRRFEAMAELARSCAQVEDAGDAFESLLLGYLSEVEKDVAFRVALLSPTPAHWDDIEKQKESFSAAVSEVVDRAVTEGHLRADFTAADFILVTRGTIANMTEEGDWRRHLTLQLEGALTKDAPTKGAPTRGAPGQSPRDSGR</sequence>
<dbReference type="PANTHER" id="PTHR30055">
    <property type="entry name" value="HTH-TYPE TRANSCRIPTIONAL REGULATOR RUTR"/>
    <property type="match status" value="1"/>
</dbReference>
<evidence type="ECO:0000259" key="6">
    <source>
        <dbReference type="PROSITE" id="PS50977"/>
    </source>
</evidence>
<dbReference type="RefSeq" id="WP_109275624.1">
    <property type="nucleotide sequence ID" value="NZ_QFKX01000002.1"/>
</dbReference>
<reference evidence="7 8" key="1">
    <citation type="submission" date="2018-05" db="EMBL/GenBank/DDBJ databases">
        <title>Brachybacterium sp. M1HQ-2T, whole genome shotgun sequence.</title>
        <authorList>
            <person name="Tuo L."/>
        </authorList>
    </citation>
    <scope>NUCLEOTIDE SEQUENCE [LARGE SCALE GENOMIC DNA]</scope>
    <source>
        <strain evidence="7 8">M1HQ-2</strain>
    </source>
</reference>
<proteinExistence type="predicted"/>
<dbReference type="Gene3D" id="1.10.357.10">
    <property type="entry name" value="Tetracycline Repressor, domain 2"/>
    <property type="match status" value="1"/>
</dbReference>
<organism evidence="7 8">
    <name type="scientific">Brachybacterium endophyticum</name>
    <dbReference type="NCBI Taxonomy" id="2182385"/>
    <lineage>
        <taxon>Bacteria</taxon>
        <taxon>Bacillati</taxon>
        <taxon>Actinomycetota</taxon>
        <taxon>Actinomycetes</taxon>
        <taxon>Micrococcales</taxon>
        <taxon>Dermabacteraceae</taxon>
        <taxon>Brachybacterium</taxon>
    </lineage>
</organism>
<evidence type="ECO:0000256" key="5">
    <source>
        <dbReference type="SAM" id="MobiDB-lite"/>
    </source>
</evidence>
<dbReference type="Pfam" id="PF00440">
    <property type="entry name" value="TetR_N"/>
    <property type="match status" value="1"/>
</dbReference>
<protein>
    <submittedName>
        <fullName evidence="7">TetR/AcrR family transcriptional regulator</fullName>
    </submittedName>
</protein>
<dbReference type="SUPFAM" id="SSF48498">
    <property type="entry name" value="Tetracyclin repressor-like, C-terminal domain"/>
    <property type="match status" value="1"/>
</dbReference>
<dbReference type="GO" id="GO:0003700">
    <property type="term" value="F:DNA-binding transcription factor activity"/>
    <property type="evidence" value="ECO:0007669"/>
    <property type="project" value="TreeGrafter"/>
</dbReference>
<keyword evidence="3" id="KW-0804">Transcription</keyword>
<dbReference type="PRINTS" id="PR00455">
    <property type="entry name" value="HTHTETR"/>
</dbReference>
<keyword evidence="8" id="KW-1185">Reference proteome</keyword>
<dbReference type="InterPro" id="IPR001647">
    <property type="entry name" value="HTH_TetR"/>
</dbReference>
<name>A0A2U2RMD6_9MICO</name>
<comment type="caution">
    <text evidence="7">The sequence shown here is derived from an EMBL/GenBank/DDBJ whole genome shotgun (WGS) entry which is preliminary data.</text>
</comment>
<evidence type="ECO:0000313" key="8">
    <source>
        <dbReference type="Proteomes" id="UP000245590"/>
    </source>
</evidence>
<feature type="region of interest" description="Disordered" evidence="5">
    <location>
        <begin position="183"/>
        <end position="207"/>
    </location>
</feature>
<evidence type="ECO:0000256" key="3">
    <source>
        <dbReference type="ARBA" id="ARBA00023163"/>
    </source>
</evidence>